<accession>A0ABM8YUC0</accession>
<dbReference type="PROSITE" id="PS51257">
    <property type="entry name" value="PROKAR_LIPOPROTEIN"/>
    <property type="match status" value="1"/>
</dbReference>
<protein>
    <recommendedName>
        <fullName evidence="3">Lipoprotein</fullName>
    </recommendedName>
</protein>
<dbReference type="EMBL" id="CAKJTJ010000054">
    <property type="protein sequence ID" value="CAG9623559.1"/>
    <property type="molecule type" value="Genomic_DNA"/>
</dbReference>
<dbReference type="Proteomes" id="UP000789833">
    <property type="component" value="Unassembled WGS sequence"/>
</dbReference>
<evidence type="ECO:0008006" key="3">
    <source>
        <dbReference type="Google" id="ProtNLM"/>
    </source>
</evidence>
<keyword evidence="2" id="KW-1185">Reference proteome</keyword>
<organism evidence="1 2">
    <name type="scientific">Sutcliffiella rhizosphaerae</name>
    <dbReference type="NCBI Taxonomy" id="2880967"/>
    <lineage>
        <taxon>Bacteria</taxon>
        <taxon>Bacillati</taxon>
        <taxon>Bacillota</taxon>
        <taxon>Bacilli</taxon>
        <taxon>Bacillales</taxon>
        <taxon>Bacillaceae</taxon>
        <taxon>Sutcliffiella</taxon>
    </lineage>
</organism>
<sequence>MKKYITLAFIAFFLSGCLGRLSEEGKLAKTHLQDLGYKVISYQDEGTITIKRQDILELPYDQLLSVQHASPDQFFKKEIKTISFIVKGHLLDDTYNKGKTQTTVFVHDNEVIGGWSFPVASEPLDGGPYSLDGKTTEEIHGNYQTWTELRDKALKLTPVRVEKRTEASYKTIKVVEAATDLKRLEAFFEDLSWIENIEVQMMLPPDYRFSINGLDYALWGTPNGEGVELILEGEAKYLKLLDERASELYSLITGEKLVSE</sequence>
<evidence type="ECO:0000313" key="1">
    <source>
        <dbReference type="EMBL" id="CAG9623559.1"/>
    </source>
</evidence>
<comment type="caution">
    <text evidence="1">The sequence shown here is derived from an EMBL/GenBank/DDBJ whole genome shotgun (WGS) entry which is preliminary data.</text>
</comment>
<gene>
    <name evidence="1" type="ORF">BACCIP111883_04377</name>
</gene>
<reference evidence="1 2" key="1">
    <citation type="submission" date="2021-10" db="EMBL/GenBank/DDBJ databases">
        <authorList>
            <person name="Criscuolo A."/>
        </authorList>
    </citation>
    <scope>NUCLEOTIDE SEQUENCE [LARGE SCALE GENOMIC DNA]</scope>
    <source>
        <strain evidence="2">CIP 111883</strain>
    </source>
</reference>
<evidence type="ECO:0000313" key="2">
    <source>
        <dbReference type="Proteomes" id="UP000789833"/>
    </source>
</evidence>
<proteinExistence type="predicted"/>
<name>A0ABM8YUC0_9BACI</name>
<dbReference type="RefSeq" id="WP_230505115.1">
    <property type="nucleotide sequence ID" value="NZ_CAKJTJ010000054.1"/>
</dbReference>